<proteinExistence type="predicted"/>
<name>A0ACC1RIA1_9APHY</name>
<dbReference type="Proteomes" id="UP001148662">
    <property type="component" value="Unassembled WGS sequence"/>
</dbReference>
<evidence type="ECO:0000313" key="2">
    <source>
        <dbReference type="Proteomes" id="UP001148662"/>
    </source>
</evidence>
<sequence>MRRPTGWAAIQKDMFSHDCDVIEDFGDDVDTLLVFAGLFSAVVTAFVIVSYTMLQPDTTQQSIQLLSVLAIRSGGFPGSDSFLNSTAATLPSSTAFQAPTSAITINALWFASLVLSLASALYGILAKQWCREYIKWKYVLADARENVLIRQARYEAWDQWKVSAFIAAIPALLEISLVLFLSGIVVVAWRRIRGHCAARFLCSLSLPITDRMGFCENLEFCPTRMEEVGYTGGLAEERARRSQSVAFR</sequence>
<reference evidence="1" key="1">
    <citation type="submission" date="2022-07" db="EMBL/GenBank/DDBJ databases">
        <title>Genome Sequence of Phlebia brevispora.</title>
        <authorList>
            <person name="Buettner E."/>
        </authorList>
    </citation>
    <scope>NUCLEOTIDE SEQUENCE</scope>
    <source>
        <strain evidence="1">MPL23</strain>
    </source>
</reference>
<keyword evidence="2" id="KW-1185">Reference proteome</keyword>
<gene>
    <name evidence="1" type="ORF">NM688_g9374</name>
</gene>
<organism evidence="1 2">
    <name type="scientific">Phlebia brevispora</name>
    <dbReference type="NCBI Taxonomy" id="194682"/>
    <lineage>
        <taxon>Eukaryota</taxon>
        <taxon>Fungi</taxon>
        <taxon>Dikarya</taxon>
        <taxon>Basidiomycota</taxon>
        <taxon>Agaricomycotina</taxon>
        <taxon>Agaricomycetes</taxon>
        <taxon>Polyporales</taxon>
        <taxon>Meruliaceae</taxon>
        <taxon>Phlebia</taxon>
    </lineage>
</organism>
<comment type="caution">
    <text evidence="1">The sequence shown here is derived from an EMBL/GenBank/DDBJ whole genome shotgun (WGS) entry which is preliminary data.</text>
</comment>
<dbReference type="EMBL" id="JANHOG010002904">
    <property type="protein sequence ID" value="KAJ3518919.1"/>
    <property type="molecule type" value="Genomic_DNA"/>
</dbReference>
<accession>A0ACC1RIA1</accession>
<evidence type="ECO:0000313" key="1">
    <source>
        <dbReference type="EMBL" id="KAJ3518919.1"/>
    </source>
</evidence>
<protein>
    <submittedName>
        <fullName evidence="1">Uncharacterized protein</fullName>
    </submittedName>
</protein>